<dbReference type="GO" id="GO:0009073">
    <property type="term" value="P:aromatic amino acid family biosynthetic process"/>
    <property type="evidence" value="ECO:0007669"/>
    <property type="project" value="UniProtKB-KW"/>
</dbReference>
<protein>
    <recommendedName>
        <fullName evidence="4">3-dehydroquinate dehydratase</fullName>
        <shortName evidence="4">3-dehydroquinase</shortName>
        <ecNumber evidence="4">4.2.1.10</ecNumber>
    </recommendedName>
    <alternativeName>
        <fullName evidence="4">Type I DHQase</fullName>
    </alternativeName>
    <alternativeName>
        <fullName evidence="4">Type I dehydroquinase</fullName>
        <shortName evidence="4">DHQ1</shortName>
    </alternativeName>
</protein>
<comment type="similarity">
    <text evidence="4">Belongs to the type-I 3-dehydroquinase family.</text>
</comment>
<dbReference type="Proteomes" id="UP000651050">
    <property type="component" value="Unassembled WGS sequence"/>
</dbReference>
<dbReference type="InterPro" id="IPR050146">
    <property type="entry name" value="Type-I_3-dehydroquinase"/>
</dbReference>
<feature type="binding site" evidence="4">
    <location>
        <position position="84"/>
    </location>
    <ligand>
        <name>3-dehydroquinate</name>
        <dbReference type="ChEBI" id="CHEBI:32364"/>
    </ligand>
</feature>
<keyword evidence="3 4" id="KW-0704">Schiff base</keyword>
<comment type="subunit">
    <text evidence="4">Homodimer.</text>
</comment>
<accession>A0A931MFW7</accession>
<evidence type="ECO:0000256" key="3">
    <source>
        <dbReference type="ARBA" id="ARBA00023270"/>
    </source>
</evidence>
<dbReference type="InterPro" id="IPR013785">
    <property type="entry name" value="Aldolase_TIM"/>
</dbReference>
<comment type="caution">
    <text evidence="5">The sequence shown here is derived from an EMBL/GenBank/DDBJ whole genome shotgun (WGS) entry which is preliminary data.</text>
</comment>
<keyword evidence="6" id="KW-1185">Reference proteome</keyword>
<feature type="binding site" evidence="4">
    <location>
        <position position="234"/>
    </location>
    <ligand>
        <name>3-dehydroquinate</name>
        <dbReference type="ChEBI" id="CHEBI:32364"/>
    </ligand>
</feature>
<dbReference type="FunFam" id="3.20.20.70:FF:000047">
    <property type="entry name" value="3-dehydroquinate dehydratase"/>
    <property type="match status" value="1"/>
</dbReference>
<feature type="binding site" evidence="4">
    <location>
        <position position="215"/>
    </location>
    <ligand>
        <name>3-dehydroquinate</name>
        <dbReference type="ChEBI" id="CHEBI:32364"/>
    </ligand>
</feature>
<keyword evidence="4" id="KW-0057">Aromatic amino acid biosynthesis</keyword>
<dbReference type="GO" id="GO:0008652">
    <property type="term" value="P:amino acid biosynthetic process"/>
    <property type="evidence" value="ECO:0007669"/>
    <property type="project" value="UniProtKB-KW"/>
</dbReference>
<feature type="active site" description="Schiff-base intermediate with substrate" evidence="4">
    <location>
        <position position="173"/>
    </location>
</feature>
<dbReference type="GO" id="GO:0003855">
    <property type="term" value="F:3-dehydroquinate dehydratase activity"/>
    <property type="evidence" value="ECO:0007669"/>
    <property type="project" value="UniProtKB-UniRule"/>
</dbReference>
<comment type="catalytic activity">
    <reaction evidence="1 4">
        <text>3-dehydroquinate = 3-dehydroshikimate + H2O</text>
        <dbReference type="Rhea" id="RHEA:21096"/>
        <dbReference type="ChEBI" id="CHEBI:15377"/>
        <dbReference type="ChEBI" id="CHEBI:16630"/>
        <dbReference type="ChEBI" id="CHEBI:32364"/>
        <dbReference type="EC" id="4.2.1.10"/>
    </reaction>
</comment>
<dbReference type="HAMAP" id="MF_00214">
    <property type="entry name" value="AroD"/>
    <property type="match status" value="1"/>
</dbReference>
<dbReference type="InterPro" id="IPR001381">
    <property type="entry name" value="DHquinase_I"/>
</dbReference>
<keyword evidence="2 4" id="KW-0456">Lyase</keyword>
<feature type="active site" description="Proton donor/acceptor" evidence="4">
    <location>
        <position position="146"/>
    </location>
</feature>
<comment type="function">
    <text evidence="4">Involved in the third step of the chorismate pathway, which leads to the biosynthesis of aromatic amino acids. Catalyzes the cis-dehydration of 3-dehydroquinate (DHQ) and introduces the first double bond of the aromatic ring to yield 3-dehydroshikimate.</text>
</comment>
<comment type="pathway">
    <text evidence="4">Metabolic intermediate biosynthesis; chorismate biosynthesis; chorismate from D-erythrose 4-phosphate and phosphoenolpyruvate: step 3/7.</text>
</comment>
<dbReference type="EMBL" id="JADWYS010000001">
    <property type="protein sequence ID" value="MBG9387691.1"/>
    <property type="molecule type" value="Genomic_DNA"/>
</dbReference>
<evidence type="ECO:0000256" key="1">
    <source>
        <dbReference type="ARBA" id="ARBA00001864"/>
    </source>
</evidence>
<reference evidence="5" key="1">
    <citation type="submission" date="2020-11" db="EMBL/GenBank/DDBJ databases">
        <title>Bacterial whole genome sequence for Caenimonas sp. DR4.4.</title>
        <authorList>
            <person name="Le V."/>
            <person name="Ko S.-R."/>
            <person name="Ahn C.-Y."/>
            <person name="Oh H.-M."/>
        </authorList>
    </citation>
    <scope>NUCLEOTIDE SEQUENCE</scope>
    <source>
        <strain evidence="5">DR4.4</strain>
    </source>
</reference>
<evidence type="ECO:0000313" key="5">
    <source>
        <dbReference type="EMBL" id="MBG9387691.1"/>
    </source>
</evidence>
<proteinExistence type="inferred from homology"/>
<dbReference type="NCBIfam" id="TIGR01093">
    <property type="entry name" value="aroD"/>
    <property type="match status" value="1"/>
</dbReference>
<dbReference type="GO" id="GO:0009423">
    <property type="term" value="P:chorismate biosynthetic process"/>
    <property type="evidence" value="ECO:0007669"/>
    <property type="project" value="UniProtKB-UniRule"/>
</dbReference>
<dbReference type="EC" id="4.2.1.10" evidence="4"/>
<feature type="binding site" evidence="4">
    <location>
        <begin position="48"/>
        <end position="50"/>
    </location>
    <ligand>
        <name>3-dehydroquinate</name>
        <dbReference type="ChEBI" id="CHEBI:32364"/>
    </ligand>
</feature>
<dbReference type="CDD" id="cd00502">
    <property type="entry name" value="DHQase_I"/>
    <property type="match status" value="1"/>
</dbReference>
<comment type="caution">
    <text evidence="4">Lacks conserved residue(s) required for the propagation of feature annotation.</text>
</comment>
<gene>
    <name evidence="4" type="primary">aroD</name>
    <name evidence="5" type="ORF">I5803_06655</name>
</gene>
<dbReference type="PANTHER" id="PTHR43699">
    <property type="entry name" value="3-DEHYDROQUINATE DEHYDRATASE"/>
    <property type="match status" value="1"/>
</dbReference>
<dbReference type="AlphaFoldDB" id="A0A931MFW7"/>
<dbReference type="PANTHER" id="PTHR43699:SF1">
    <property type="entry name" value="3-DEHYDROQUINATE DEHYDRATASE"/>
    <property type="match status" value="1"/>
</dbReference>
<dbReference type="SUPFAM" id="SSF51569">
    <property type="entry name" value="Aldolase"/>
    <property type="match status" value="1"/>
</dbReference>
<sequence length="260" mass="27779">MPPHAIQLPRNATGARFPAICAPLVGRTAQRLLDEVAVVAAKKPDILEWRVDFFEGIADTASMADLCGRIKAASGGIPLLVTRRSAREGGERIELTEAQVIALYAAVCRTGHVDLLDYEAGNAPAEVAEVREMTRAHRVQLLLSFHDFQSTPAVEAIADRFARAAQLGADIAKVAVMPRSMEDVLRLLEATQRASRELAIPVVSMSMGRLGAITRLCGWAFGSAMTFAIGESPSAPGQMAIEDVGAGLALLQKALRPDDL</sequence>
<dbReference type="Gene3D" id="3.20.20.70">
    <property type="entry name" value="Aldolase class I"/>
    <property type="match status" value="1"/>
</dbReference>
<feature type="binding site" evidence="4">
    <location>
        <position position="238"/>
    </location>
    <ligand>
        <name>3-dehydroquinate</name>
        <dbReference type="ChEBI" id="CHEBI:32364"/>
    </ligand>
</feature>
<dbReference type="RefSeq" id="WP_196985594.1">
    <property type="nucleotide sequence ID" value="NZ_JADWYS010000001.1"/>
</dbReference>
<organism evidence="5 6">
    <name type="scientific">Caenimonas aquaedulcis</name>
    <dbReference type="NCBI Taxonomy" id="2793270"/>
    <lineage>
        <taxon>Bacteria</taxon>
        <taxon>Pseudomonadati</taxon>
        <taxon>Pseudomonadota</taxon>
        <taxon>Betaproteobacteria</taxon>
        <taxon>Burkholderiales</taxon>
        <taxon>Comamonadaceae</taxon>
        <taxon>Caenimonas</taxon>
    </lineage>
</organism>
<dbReference type="Pfam" id="PF01487">
    <property type="entry name" value="DHquinase_I"/>
    <property type="match status" value="1"/>
</dbReference>
<dbReference type="GO" id="GO:0046279">
    <property type="term" value="P:3,4-dihydroxybenzoate biosynthetic process"/>
    <property type="evidence" value="ECO:0007669"/>
    <property type="project" value="TreeGrafter"/>
</dbReference>
<evidence type="ECO:0000256" key="4">
    <source>
        <dbReference type="HAMAP-Rule" id="MF_00214"/>
    </source>
</evidence>
<evidence type="ECO:0000313" key="6">
    <source>
        <dbReference type="Proteomes" id="UP000651050"/>
    </source>
</evidence>
<name>A0A931MFW7_9BURK</name>
<evidence type="ECO:0000256" key="2">
    <source>
        <dbReference type="ARBA" id="ARBA00023239"/>
    </source>
</evidence>
<keyword evidence="4" id="KW-0028">Amino-acid biosynthesis</keyword>